<evidence type="ECO:0000256" key="2">
    <source>
        <dbReference type="ARBA" id="ARBA00022692"/>
    </source>
</evidence>
<keyword evidence="3" id="KW-0547">Nucleotide-binding</keyword>
<dbReference type="PANTHER" id="PTHR42861">
    <property type="entry name" value="CALCIUM-TRANSPORTING ATPASE"/>
    <property type="match status" value="1"/>
</dbReference>
<evidence type="ECO:0000256" key="4">
    <source>
        <dbReference type="ARBA" id="ARBA00022840"/>
    </source>
</evidence>
<dbReference type="InterPro" id="IPR023214">
    <property type="entry name" value="HAD_sf"/>
</dbReference>
<keyword evidence="2" id="KW-0812">Transmembrane</keyword>
<proteinExistence type="predicted"/>
<keyword evidence="7" id="KW-0472">Membrane</keyword>
<gene>
    <name evidence="8" type="ORF">TNCT_540731</name>
</gene>
<evidence type="ECO:0000256" key="6">
    <source>
        <dbReference type="ARBA" id="ARBA00022989"/>
    </source>
</evidence>
<keyword evidence="9" id="KW-1185">Reference proteome</keyword>
<keyword evidence="4" id="KW-0067">ATP-binding</keyword>
<sequence>MENYQHYSIPYYKVKLPTVETLGCVSVICCDKTGTLTKNEMTVTSIVTSELYHAE</sequence>
<evidence type="ECO:0000256" key="5">
    <source>
        <dbReference type="ARBA" id="ARBA00022967"/>
    </source>
</evidence>
<evidence type="ECO:0000256" key="7">
    <source>
        <dbReference type="ARBA" id="ARBA00023136"/>
    </source>
</evidence>
<name>A0A8X6K581_TRICU</name>
<evidence type="ECO:0000256" key="1">
    <source>
        <dbReference type="ARBA" id="ARBA00004141"/>
    </source>
</evidence>
<feature type="non-terminal residue" evidence="8">
    <location>
        <position position="1"/>
    </location>
</feature>
<dbReference type="Gene3D" id="1.20.1110.10">
    <property type="entry name" value="Calcium-transporting ATPase, transmembrane domain"/>
    <property type="match status" value="1"/>
</dbReference>
<organism evidence="8 9">
    <name type="scientific">Trichonephila clavata</name>
    <name type="common">Joro spider</name>
    <name type="synonym">Nephila clavata</name>
    <dbReference type="NCBI Taxonomy" id="2740835"/>
    <lineage>
        <taxon>Eukaryota</taxon>
        <taxon>Metazoa</taxon>
        <taxon>Ecdysozoa</taxon>
        <taxon>Arthropoda</taxon>
        <taxon>Chelicerata</taxon>
        <taxon>Arachnida</taxon>
        <taxon>Araneae</taxon>
        <taxon>Araneomorphae</taxon>
        <taxon>Entelegynae</taxon>
        <taxon>Araneoidea</taxon>
        <taxon>Nephilidae</taxon>
        <taxon>Trichonephila</taxon>
    </lineage>
</organism>
<dbReference type="GO" id="GO:0016020">
    <property type="term" value="C:membrane"/>
    <property type="evidence" value="ECO:0007669"/>
    <property type="project" value="UniProtKB-SubCell"/>
</dbReference>
<dbReference type="GO" id="GO:0005388">
    <property type="term" value="F:P-type calcium transporter activity"/>
    <property type="evidence" value="ECO:0007669"/>
    <property type="project" value="UniProtKB-EC"/>
</dbReference>
<dbReference type="InterPro" id="IPR036412">
    <property type="entry name" value="HAD-like_sf"/>
</dbReference>
<dbReference type="InterPro" id="IPR023299">
    <property type="entry name" value="ATPase_P-typ_cyto_dom_N"/>
</dbReference>
<dbReference type="SUPFAM" id="SSF56784">
    <property type="entry name" value="HAD-like"/>
    <property type="match status" value="1"/>
</dbReference>
<keyword evidence="6" id="KW-1133">Transmembrane helix</keyword>
<keyword evidence="5" id="KW-1278">Translocase</keyword>
<dbReference type="OrthoDB" id="3352408at2759"/>
<comment type="subcellular location">
    <subcellularLocation>
        <location evidence="1">Membrane</location>
        <topology evidence="1">Multi-pass membrane protein</topology>
    </subcellularLocation>
</comment>
<accession>A0A8X6K581</accession>
<evidence type="ECO:0000313" key="9">
    <source>
        <dbReference type="Proteomes" id="UP000887116"/>
    </source>
</evidence>
<evidence type="ECO:0000313" key="8">
    <source>
        <dbReference type="EMBL" id="GFQ64415.1"/>
    </source>
</evidence>
<dbReference type="Gene3D" id="3.40.50.1000">
    <property type="entry name" value="HAD superfamily/HAD-like"/>
    <property type="match status" value="1"/>
</dbReference>
<dbReference type="EMBL" id="BMAO01029914">
    <property type="protein sequence ID" value="GFQ64415.1"/>
    <property type="molecule type" value="Genomic_DNA"/>
</dbReference>
<comment type="caution">
    <text evidence="8">The sequence shown here is derived from an EMBL/GenBank/DDBJ whole genome shotgun (WGS) entry which is preliminary data.</text>
</comment>
<dbReference type="PROSITE" id="PS00154">
    <property type="entry name" value="ATPASE_E1_E2"/>
    <property type="match status" value="1"/>
</dbReference>
<dbReference type="Proteomes" id="UP000887116">
    <property type="component" value="Unassembled WGS sequence"/>
</dbReference>
<dbReference type="GO" id="GO:0005524">
    <property type="term" value="F:ATP binding"/>
    <property type="evidence" value="ECO:0007669"/>
    <property type="project" value="UniProtKB-KW"/>
</dbReference>
<protein>
    <submittedName>
        <fullName evidence="8">Uncharacterized protein</fullName>
    </submittedName>
</protein>
<evidence type="ECO:0000256" key="3">
    <source>
        <dbReference type="ARBA" id="ARBA00022741"/>
    </source>
</evidence>
<dbReference type="AlphaFoldDB" id="A0A8X6K581"/>
<reference evidence="8" key="1">
    <citation type="submission" date="2020-07" db="EMBL/GenBank/DDBJ databases">
        <title>Multicomponent nature underlies the extraordinary mechanical properties of spider dragline silk.</title>
        <authorList>
            <person name="Kono N."/>
            <person name="Nakamura H."/>
            <person name="Mori M."/>
            <person name="Yoshida Y."/>
            <person name="Ohtoshi R."/>
            <person name="Malay A.D."/>
            <person name="Moran D.A.P."/>
            <person name="Tomita M."/>
            <person name="Numata K."/>
            <person name="Arakawa K."/>
        </authorList>
    </citation>
    <scope>NUCLEOTIDE SEQUENCE</scope>
</reference>
<dbReference type="Gene3D" id="3.40.1110.10">
    <property type="entry name" value="Calcium-transporting ATPase, cytoplasmic domain N"/>
    <property type="match status" value="1"/>
</dbReference>
<dbReference type="InterPro" id="IPR018303">
    <property type="entry name" value="ATPase_P-typ_P_site"/>
</dbReference>
<dbReference type="FunFam" id="3.40.50.1000:FF:000001">
    <property type="entry name" value="Phospholipid-transporting ATPase IC"/>
    <property type="match status" value="1"/>
</dbReference>